<feature type="region of interest" description="Disordered" evidence="8">
    <location>
        <begin position="83"/>
        <end position="102"/>
    </location>
</feature>
<evidence type="ECO:0000256" key="3">
    <source>
        <dbReference type="ARBA" id="ARBA00022833"/>
    </source>
</evidence>
<name>A0A9P7U5K4_9HYPO</name>
<organism evidence="10 11">
    <name type="scientific">Claviceps aff. purpurea</name>
    <dbReference type="NCBI Taxonomy" id="1967640"/>
    <lineage>
        <taxon>Eukaryota</taxon>
        <taxon>Fungi</taxon>
        <taxon>Dikarya</taxon>
        <taxon>Ascomycota</taxon>
        <taxon>Pezizomycotina</taxon>
        <taxon>Sordariomycetes</taxon>
        <taxon>Hypocreomycetidae</taxon>
        <taxon>Hypocreales</taxon>
        <taxon>Clavicipitaceae</taxon>
        <taxon>Claviceps</taxon>
    </lineage>
</organism>
<keyword evidence="3" id="KW-0862">Zinc</keyword>
<feature type="compositionally biased region" description="Basic and acidic residues" evidence="8">
    <location>
        <begin position="497"/>
        <end position="512"/>
    </location>
</feature>
<keyword evidence="6" id="KW-0804">Transcription</keyword>
<keyword evidence="11" id="KW-1185">Reference proteome</keyword>
<dbReference type="GO" id="GO:0006878">
    <property type="term" value="P:intracellular copper ion homeostasis"/>
    <property type="evidence" value="ECO:0007669"/>
    <property type="project" value="TreeGrafter"/>
</dbReference>
<dbReference type="InterPro" id="IPR001083">
    <property type="entry name" value="Cu_fist_DNA-bd_dom"/>
</dbReference>
<evidence type="ECO:0000313" key="10">
    <source>
        <dbReference type="EMBL" id="KAG6304135.1"/>
    </source>
</evidence>
<feature type="compositionally biased region" description="Low complexity" evidence="8">
    <location>
        <begin position="390"/>
        <end position="401"/>
    </location>
</feature>
<dbReference type="FunFam" id="3.90.430.10:FF:000001">
    <property type="entry name" value="Copper fist DNA-binding protein"/>
    <property type="match status" value="1"/>
</dbReference>
<dbReference type="PRINTS" id="PR00617">
    <property type="entry name" value="COPPERFIST"/>
</dbReference>
<dbReference type="SMART" id="SM00412">
    <property type="entry name" value="Cu_FIST"/>
    <property type="match status" value="1"/>
</dbReference>
<dbReference type="InterPro" id="IPR036395">
    <property type="entry name" value="Cu_fist_DNA-bd_dom_sf"/>
</dbReference>
<comment type="subcellular location">
    <subcellularLocation>
        <location evidence="1">Nucleus</location>
    </subcellularLocation>
</comment>
<dbReference type="PANTHER" id="PTHR28088">
    <property type="entry name" value="TRANSCRIPTIONAL ACTIVATOR HAA1-RELATED"/>
    <property type="match status" value="1"/>
</dbReference>
<reference evidence="10 11" key="1">
    <citation type="journal article" date="2020" name="bioRxiv">
        <title>Whole genome comparisons of ergot fungi reveals the divergence and evolution of species within the genus Claviceps are the result of varying mechanisms driving genome evolution and host range expansion.</title>
        <authorList>
            <person name="Wyka S.A."/>
            <person name="Mondo S.J."/>
            <person name="Liu M."/>
            <person name="Dettman J."/>
            <person name="Nalam V."/>
            <person name="Broders K.D."/>
        </authorList>
    </citation>
    <scope>NUCLEOTIDE SEQUENCE [LARGE SCALE GENOMIC DNA]</scope>
    <source>
        <strain evidence="10 11">Clav52</strain>
    </source>
</reference>
<dbReference type="SUPFAM" id="SSF57879">
    <property type="entry name" value="Zinc domain conserved in yeast copper-regulated transcription factors"/>
    <property type="match status" value="1"/>
</dbReference>
<dbReference type="GO" id="GO:0005507">
    <property type="term" value="F:copper ion binding"/>
    <property type="evidence" value="ECO:0007669"/>
    <property type="project" value="InterPro"/>
</dbReference>
<dbReference type="PANTHER" id="PTHR28088:SF9">
    <property type="entry name" value="TRANSCRIPTION FACTOR GRISEA, PUTATIVE (AFU_ORTHOLOGUE AFUA_1G13190)-RELATED"/>
    <property type="match status" value="1"/>
</dbReference>
<feature type="compositionally biased region" description="Polar residues" evidence="8">
    <location>
        <begin position="484"/>
        <end position="496"/>
    </location>
</feature>
<dbReference type="GO" id="GO:0000978">
    <property type="term" value="F:RNA polymerase II cis-regulatory region sequence-specific DNA binding"/>
    <property type="evidence" value="ECO:0007669"/>
    <property type="project" value="TreeGrafter"/>
</dbReference>
<dbReference type="Pfam" id="PF00649">
    <property type="entry name" value="Copper-fist"/>
    <property type="match status" value="1"/>
</dbReference>
<evidence type="ECO:0000256" key="4">
    <source>
        <dbReference type="ARBA" id="ARBA00023008"/>
    </source>
</evidence>
<dbReference type="InterPro" id="IPR051763">
    <property type="entry name" value="Copper_Homeo_Regul"/>
</dbReference>
<gene>
    <name evidence="10" type="ORF">E4U09_000044</name>
</gene>
<dbReference type="Gene3D" id="3.90.430.10">
    <property type="entry name" value="Copper fist DNA-binding domain"/>
    <property type="match status" value="1"/>
</dbReference>
<evidence type="ECO:0000256" key="8">
    <source>
        <dbReference type="SAM" id="MobiDB-lite"/>
    </source>
</evidence>
<evidence type="ECO:0000256" key="6">
    <source>
        <dbReference type="ARBA" id="ARBA00023163"/>
    </source>
</evidence>
<dbReference type="AlphaFoldDB" id="A0A9P7U5K4"/>
<dbReference type="GO" id="GO:0005634">
    <property type="term" value="C:nucleus"/>
    <property type="evidence" value="ECO:0007669"/>
    <property type="project" value="UniProtKB-SubCell"/>
</dbReference>
<feature type="compositionally biased region" description="Polar residues" evidence="8">
    <location>
        <begin position="455"/>
        <end position="472"/>
    </location>
</feature>
<evidence type="ECO:0000256" key="1">
    <source>
        <dbReference type="ARBA" id="ARBA00004123"/>
    </source>
</evidence>
<evidence type="ECO:0000256" key="5">
    <source>
        <dbReference type="ARBA" id="ARBA00023015"/>
    </source>
</evidence>
<feature type="domain" description="Copper-fist" evidence="9">
    <location>
        <begin position="1"/>
        <end position="41"/>
    </location>
</feature>
<dbReference type="Proteomes" id="UP000707071">
    <property type="component" value="Unassembled WGS sequence"/>
</dbReference>
<dbReference type="PROSITE" id="PS01119">
    <property type="entry name" value="COPPER_FIST_1"/>
    <property type="match status" value="1"/>
</dbReference>
<keyword evidence="4" id="KW-0186">Copper</keyword>
<feature type="compositionally biased region" description="Polar residues" evidence="8">
    <location>
        <begin position="83"/>
        <end position="94"/>
    </location>
</feature>
<dbReference type="PROSITE" id="PS50073">
    <property type="entry name" value="COPPER_FIST_2"/>
    <property type="match status" value="1"/>
</dbReference>
<dbReference type="SMART" id="SM01090">
    <property type="entry name" value="Copper-fist"/>
    <property type="match status" value="1"/>
</dbReference>
<dbReference type="GO" id="GO:0045944">
    <property type="term" value="P:positive regulation of transcription by RNA polymerase II"/>
    <property type="evidence" value="ECO:0007669"/>
    <property type="project" value="TreeGrafter"/>
</dbReference>
<feature type="region of interest" description="Disordered" evidence="8">
    <location>
        <begin position="453"/>
        <end position="522"/>
    </location>
</feature>
<proteinExistence type="predicted"/>
<comment type="caution">
    <text evidence="10">The sequence shown here is derived from an EMBL/GenBank/DDBJ whole genome shotgun (WGS) entry which is preliminary data.</text>
</comment>
<dbReference type="GO" id="GO:0000981">
    <property type="term" value="F:DNA-binding transcription factor activity, RNA polymerase II-specific"/>
    <property type="evidence" value="ECO:0007669"/>
    <property type="project" value="TreeGrafter"/>
</dbReference>
<sequence>MPLINGQKMACEPCIRGHRSTKCTHANERLMVPVRKPGRPLSSCPHPSSRPCACAAVTAAIPRKQKCRCGTSTLDTAAVVNQSEQVSSTVTGDTPPSPSKLANAGFRVHKQSAKTGPGRNQSIDISGLQRMDSSQINILLPHSTISPPLSSTNGSSTPMSDYSMFGSMAMTPSDRSHSAESSAFSMFPYAPGPIMAPTCQGQTKAMMNGQAGISVSSVATSDSGTSGSCCGGGSSKGVNGAKSRERALPVHVEASDFGSSNNKSDIEPAIRSCCSGMSASTSASVSPEGERKHTLGVMPPSMGVIPPALSMSFAAQNGIMMPPFQQPMAMTNGMYPFYVQPNIFHYPPQYGSYMQPLQPEQYKVFMASMSFGPAGRGQPFGMPPGPYLPPQQQQQQNTTPTARNGSPAWTSHHCSCGDTCQCVGCAAHPYNEATQDYVRSAWNLMKEESPRRYDVQNNSNCHHQNGSANGANASDGDAEDTAASALSSNGTTTPNEPNHHDGTWSPVEEHSPSDAASGASEEQALSASDFFFVSYPFADSCSGETMSCLCGDDCQCIGCTIHNNPGPVSSTEDEANLRE</sequence>
<keyword evidence="2" id="KW-0479">Metal-binding</keyword>
<evidence type="ECO:0000256" key="7">
    <source>
        <dbReference type="ARBA" id="ARBA00023242"/>
    </source>
</evidence>
<dbReference type="GO" id="GO:0006879">
    <property type="term" value="P:intracellular iron ion homeostasis"/>
    <property type="evidence" value="ECO:0007669"/>
    <property type="project" value="TreeGrafter"/>
</dbReference>
<evidence type="ECO:0000259" key="9">
    <source>
        <dbReference type="PROSITE" id="PS50073"/>
    </source>
</evidence>
<feature type="region of interest" description="Disordered" evidence="8">
    <location>
        <begin position="375"/>
        <end position="408"/>
    </location>
</feature>
<protein>
    <recommendedName>
        <fullName evidence="9">Copper-fist domain-containing protein</fullName>
    </recommendedName>
</protein>
<evidence type="ECO:0000313" key="11">
    <source>
        <dbReference type="Proteomes" id="UP000707071"/>
    </source>
</evidence>
<keyword evidence="7" id="KW-0539">Nucleus</keyword>
<keyword evidence="5" id="KW-0805">Transcription regulation</keyword>
<evidence type="ECO:0000256" key="2">
    <source>
        <dbReference type="ARBA" id="ARBA00022723"/>
    </source>
</evidence>
<dbReference type="EMBL" id="SRRH01000001">
    <property type="protein sequence ID" value="KAG6304135.1"/>
    <property type="molecule type" value="Genomic_DNA"/>
</dbReference>
<accession>A0A9P7U5K4</accession>